<dbReference type="PROSITE" id="PS50283">
    <property type="entry name" value="NA_SOLUT_SYMP_3"/>
    <property type="match status" value="1"/>
</dbReference>
<dbReference type="EMBL" id="UINC01003709">
    <property type="protein sequence ID" value="SVA08615.1"/>
    <property type="molecule type" value="Genomic_DNA"/>
</dbReference>
<dbReference type="Pfam" id="PF00474">
    <property type="entry name" value="SSF"/>
    <property type="match status" value="1"/>
</dbReference>
<organism evidence="14">
    <name type="scientific">marine metagenome</name>
    <dbReference type="NCBI Taxonomy" id="408172"/>
    <lineage>
        <taxon>unclassified sequences</taxon>
        <taxon>metagenomes</taxon>
        <taxon>ecological metagenomes</taxon>
    </lineage>
</organism>
<dbReference type="NCBIfam" id="TIGR00813">
    <property type="entry name" value="sss"/>
    <property type="match status" value="1"/>
</dbReference>
<proteinExistence type="inferred from homology"/>
<evidence type="ECO:0000256" key="2">
    <source>
        <dbReference type="ARBA" id="ARBA00006434"/>
    </source>
</evidence>
<dbReference type="InterPro" id="IPR001734">
    <property type="entry name" value="Na/solute_symporter"/>
</dbReference>
<name>A0A381SX66_9ZZZZ</name>
<dbReference type="GO" id="GO:0005298">
    <property type="term" value="F:proline:sodium symporter activity"/>
    <property type="evidence" value="ECO:0007669"/>
    <property type="project" value="InterPro"/>
</dbReference>
<evidence type="ECO:0000256" key="12">
    <source>
        <dbReference type="ARBA" id="ARBA00033708"/>
    </source>
</evidence>
<keyword evidence="6" id="KW-0769">Symport</keyword>
<feature type="transmembrane region" description="Helical" evidence="13">
    <location>
        <begin position="186"/>
        <end position="211"/>
    </location>
</feature>
<gene>
    <name evidence="14" type="ORF">METZ01_LOCUS61469</name>
</gene>
<evidence type="ECO:0000256" key="6">
    <source>
        <dbReference type="ARBA" id="ARBA00022847"/>
    </source>
</evidence>
<evidence type="ECO:0000256" key="7">
    <source>
        <dbReference type="ARBA" id="ARBA00022989"/>
    </source>
</evidence>
<keyword evidence="8" id="KW-0915">Sodium</keyword>
<keyword evidence="4" id="KW-1003">Cell membrane</keyword>
<feature type="transmembrane region" description="Helical" evidence="13">
    <location>
        <begin position="275"/>
        <end position="299"/>
    </location>
</feature>
<dbReference type="InterPro" id="IPR050277">
    <property type="entry name" value="Sodium:Solute_Symporter"/>
</dbReference>
<evidence type="ECO:0000256" key="11">
    <source>
        <dbReference type="ARBA" id="ARBA00023201"/>
    </source>
</evidence>
<feature type="transmembrane region" description="Helical" evidence="13">
    <location>
        <begin position="6"/>
        <end position="23"/>
    </location>
</feature>
<accession>A0A381SX66</accession>
<dbReference type="InterPro" id="IPR038377">
    <property type="entry name" value="Na/Glc_symporter_sf"/>
</dbReference>
<evidence type="ECO:0000313" key="14">
    <source>
        <dbReference type="EMBL" id="SVA08615.1"/>
    </source>
</evidence>
<reference evidence="14" key="1">
    <citation type="submission" date="2018-05" db="EMBL/GenBank/DDBJ databases">
        <authorList>
            <person name="Lanie J.A."/>
            <person name="Ng W.-L."/>
            <person name="Kazmierczak K.M."/>
            <person name="Andrzejewski T.M."/>
            <person name="Davidsen T.M."/>
            <person name="Wayne K.J."/>
            <person name="Tettelin H."/>
            <person name="Glass J.I."/>
            <person name="Rusch D."/>
            <person name="Podicherti R."/>
            <person name="Tsui H.-C.T."/>
            <person name="Winkler M.E."/>
        </authorList>
    </citation>
    <scope>NUCLEOTIDE SEQUENCE</scope>
</reference>
<dbReference type="AlphaFoldDB" id="A0A381SX66"/>
<keyword evidence="5 13" id="KW-0812">Transmembrane</keyword>
<feature type="transmembrane region" description="Helical" evidence="13">
    <location>
        <begin position="392"/>
        <end position="417"/>
    </location>
</feature>
<keyword evidence="9" id="KW-0406">Ion transport</keyword>
<evidence type="ECO:0000256" key="10">
    <source>
        <dbReference type="ARBA" id="ARBA00023136"/>
    </source>
</evidence>
<feature type="transmembrane region" description="Helical" evidence="13">
    <location>
        <begin position="424"/>
        <end position="447"/>
    </location>
</feature>
<comment type="catalytic activity">
    <reaction evidence="12">
        <text>L-proline(in) + Na(+)(in) = L-proline(out) + Na(+)(out)</text>
        <dbReference type="Rhea" id="RHEA:28967"/>
        <dbReference type="ChEBI" id="CHEBI:29101"/>
        <dbReference type="ChEBI" id="CHEBI:60039"/>
    </reaction>
</comment>
<comment type="subcellular location">
    <subcellularLocation>
        <location evidence="1">Cell membrane</location>
        <topology evidence="1">Multi-pass membrane protein</topology>
    </subcellularLocation>
</comment>
<evidence type="ECO:0000256" key="4">
    <source>
        <dbReference type="ARBA" id="ARBA00022475"/>
    </source>
</evidence>
<feature type="transmembrane region" description="Helical" evidence="13">
    <location>
        <begin position="153"/>
        <end position="174"/>
    </location>
</feature>
<keyword evidence="7 13" id="KW-1133">Transmembrane helix</keyword>
<dbReference type="GO" id="GO:0031402">
    <property type="term" value="F:sodium ion binding"/>
    <property type="evidence" value="ECO:0007669"/>
    <property type="project" value="InterPro"/>
</dbReference>
<dbReference type="InterPro" id="IPR018212">
    <property type="entry name" value="Na/solute_symporter_CS"/>
</dbReference>
<feature type="transmembrane region" description="Helical" evidence="13">
    <location>
        <begin position="74"/>
        <end position="96"/>
    </location>
</feature>
<evidence type="ECO:0000256" key="5">
    <source>
        <dbReference type="ARBA" id="ARBA00022692"/>
    </source>
</evidence>
<feature type="transmembrane region" description="Helical" evidence="13">
    <location>
        <begin position="366"/>
        <end position="386"/>
    </location>
</feature>
<dbReference type="CDD" id="cd11475">
    <property type="entry name" value="SLC5sbd_PutP"/>
    <property type="match status" value="1"/>
</dbReference>
<dbReference type="PROSITE" id="PS00456">
    <property type="entry name" value="NA_SOLUT_SYMP_1"/>
    <property type="match status" value="1"/>
</dbReference>
<protein>
    <recommendedName>
        <fullName evidence="15">Sodium/proline symporter</fullName>
    </recommendedName>
</protein>
<sequence>MISTTIVAVLAVYLIILLAIGVWGGRESHSVAGYYVANKKLPAWVIAFSSNATGESAWLLLGLTGMGYAVGIHALWIVLGEVLGVALGWVLVALPFKELTDRYDSITVADYLESRFDDRQHVLRILSAIVILTMVTAYTAAQLTASGKAFSSFLGTSYAAGVLIGAAVILYYTTVGGFKAVAYSDVLQGVLMFSGLLMLPIVGVSAAGGFSQLIEQLHSVDPNLLEPMGELGFSVAGVLSAVSFMGIGLAFLGAPQLLTRFISASGRTQIVNGSLLAVICIIVFDVGAVFAGMAGRSLFPGLDDPETILPTMASELLPPVITGLFLVVVLAAIMSTVDSLLILASSAVVRDVVQKTLRSNLSDNRLSLYGKLTTVVIGAGALVLALGEVRVVFWFVLFAWSGLACAFTPIVLCSLFWKRTTRAGAIVGMVSGFLTTVIWVLVFKAGFYDLYEMLPGFLVGFVTTIGVSLLTEPPAAAAEELEAMRAAVGHPFKGFP</sequence>
<feature type="transmembrane region" description="Helical" evidence="13">
    <location>
        <begin position="231"/>
        <end position="254"/>
    </location>
</feature>
<feature type="transmembrane region" description="Helical" evidence="13">
    <location>
        <begin position="453"/>
        <end position="471"/>
    </location>
</feature>
<feature type="transmembrane region" description="Helical" evidence="13">
    <location>
        <begin position="122"/>
        <end position="141"/>
    </location>
</feature>
<evidence type="ECO:0000256" key="3">
    <source>
        <dbReference type="ARBA" id="ARBA00022448"/>
    </source>
</evidence>
<dbReference type="PANTHER" id="PTHR48086">
    <property type="entry name" value="SODIUM/PROLINE SYMPORTER-RELATED"/>
    <property type="match status" value="1"/>
</dbReference>
<keyword evidence="11" id="KW-0739">Sodium transport</keyword>
<evidence type="ECO:0000256" key="8">
    <source>
        <dbReference type="ARBA" id="ARBA00023053"/>
    </source>
</evidence>
<dbReference type="GO" id="GO:0005886">
    <property type="term" value="C:plasma membrane"/>
    <property type="evidence" value="ECO:0007669"/>
    <property type="project" value="UniProtKB-SubCell"/>
</dbReference>
<evidence type="ECO:0008006" key="15">
    <source>
        <dbReference type="Google" id="ProtNLM"/>
    </source>
</evidence>
<dbReference type="Gene3D" id="1.20.1730.10">
    <property type="entry name" value="Sodium/glucose cotransporter"/>
    <property type="match status" value="1"/>
</dbReference>
<evidence type="ECO:0000256" key="13">
    <source>
        <dbReference type="SAM" id="Phobius"/>
    </source>
</evidence>
<keyword evidence="3" id="KW-0813">Transport</keyword>
<feature type="transmembrane region" description="Helical" evidence="13">
    <location>
        <begin position="319"/>
        <end position="345"/>
    </location>
</feature>
<comment type="similarity">
    <text evidence="2">Belongs to the sodium:solute symporter (SSF) (TC 2.A.21) family.</text>
</comment>
<dbReference type="PANTHER" id="PTHR48086:SF3">
    <property type="entry name" value="SODIUM_PROLINE SYMPORTER"/>
    <property type="match status" value="1"/>
</dbReference>
<dbReference type="InterPro" id="IPR011851">
    <property type="entry name" value="Na/Pro_symporter"/>
</dbReference>
<evidence type="ECO:0000256" key="1">
    <source>
        <dbReference type="ARBA" id="ARBA00004651"/>
    </source>
</evidence>
<dbReference type="GO" id="GO:0015824">
    <property type="term" value="P:proline transport"/>
    <property type="evidence" value="ECO:0007669"/>
    <property type="project" value="InterPro"/>
</dbReference>
<evidence type="ECO:0000256" key="9">
    <source>
        <dbReference type="ARBA" id="ARBA00023065"/>
    </source>
</evidence>
<keyword evidence="10 13" id="KW-0472">Membrane</keyword>